<proteinExistence type="predicted"/>
<dbReference type="Proteomes" id="UP000814033">
    <property type="component" value="Unassembled WGS sequence"/>
</dbReference>
<evidence type="ECO:0000313" key="2">
    <source>
        <dbReference type="Proteomes" id="UP000814033"/>
    </source>
</evidence>
<sequence length="363" mass="41594">MAAIPLELQIMVVEGVYRASQHNEPQQPNEFPYATLRACALVCRAWTPTAQRLMLRRLPIPIHFSTKTHRRAALLLRTIRDRPVLATHITSVKFDLVRLDGVNLDNPCVSLLELCPRITCIRVSCFFDMSWQWQQLAMRLRSLPLRPVVLCIAGVDMAISDLIHMWPTVRVLDIGMWSQTINGHLLRDLSSLEALSVTEINAFNLMSPEVNLSALRELEIKTEWGEDFRHRVFGSSVFARIRSLKVDGTYPPPEVFQHMVHLENLAFSELPEGNLSFPQTLQHVGYHPSRFLVHLEHNKNIKPFVTALRTLPSLQGVSATSMLPPKRTAILKEVCHERGIDLEICYDPDRLWLVKRPKNVDWI</sequence>
<reference evidence="1" key="2">
    <citation type="journal article" date="2022" name="New Phytol.">
        <title>Evolutionary transition to the ectomycorrhizal habit in the genomes of a hyperdiverse lineage of mushroom-forming fungi.</title>
        <authorList>
            <person name="Looney B."/>
            <person name="Miyauchi S."/>
            <person name="Morin E."/>
            <person name="Drula E."/>
            <person name="Courty P.E."/>
            <person name="Kohler A."/>
            <person name="Kuo A."/>
            <person name="LaButti K."/>
            <person name="Pangilinan J."/>
            <person name="Lipzen A."/>
            <person name="Riley R."/>
            <person name="Andreopoulos W."/>
            <person name="He G."/>
            <person name="Johnson J."/>
            <person name="Nolan M."/>
            <person name="Tritt A."/>
            <person name="Barry K.W."/>
            <person name="Grigoriev I.V."/>
            <person name="Nagy L.G."/>
            <person name="Hibbett D."/>
            <person name="Henrissat B."/>
            <person name="Matheny P.B."/>
            <person name="Labbe J."/>
            <person name="Martin F.M."/>
        </authorList>
    </citation>
    <scope>NUCLEOTIDE SEQUENCE</scope>
    <source>
        <strain evidence="1">FP105234-sp</strain>
    </source>
</reference>
<gene>
    <name evidence="1" type="ORF">FA95DRAFT_1610411</name>
</gene>
<evidence type="ECO:0000313" key="1">
    <source>
        <dbReference type="EMBL" id="KAI0042176.1"/>
    </source>
</evidence>
<accession>A0ACB8RDA9</accession>
<protein>
    <submittedName>
        <fullName evidence="1">Uncharacterized protein</fullName>
    </submittedName>
</protein>
<dbReference type="EMBL" id="MU276080">
    <property type="protein sequence ID" value="KAI0042176.1"/>
    <property type="molecule type" value="Genomic_DNA"/>
</dbReference>
<organism evidence="1 2">
    <name type="scientific">Auriscalpium vulgare</name>
    <dbReference type="NCBI Taxonomy" id="40419"/>
    <lineage>
        <taxon>Eukaryota</taxon>
        <taxon>Fungi</taxon>
        <taxon>Dikarya</taxon>
        <taxon>Basidiomycota</taxon>
        <taxon>Agaricomycotina</taxon>
        <taxon>Agaricomycetes</taxon>
        <taxon>Russulales</taxon>
        <taxon>Auriscalpiaceae</taxon>
        <taxon>Auriscalpium</taxon>
    </lineage>
</organism>
<reference evidence="1" key="1">
    <citation type="submission" date="2021-02" db="EMBL/GenBank/DDBJ databases">
        <authorList>
            <consortium name="DOE Joint Genome Institute"/>
            <person name="Ahrendt S."/>
            <person name="Looney B.P."/>
            <person name="Miyauchi S."/>
            <person name="Morin E."/>
            <person name="Drula E."/>
            <person name="Courty P.E."/>
            <person name="Chicoki N."/>
            <person name="Fauchery L."/>
            <person name="Kohler A."/>
            <person name="Kuo A."/>
            <person name="Labutti K."/>
            <person name="Pangilinan J."/>
            <person name="Lipzen A."/>
            <person name="Riley R."/>
            <person name="Andreopoulos W."/>
            <person name="He G."/>
            <person name="Johnson J."/>
            <person name="Barry K.W."/>
            <person name="Grigoriev I.V."/>
            <person name="Nagy L."/>
            <person name="Hibbett D."/>
            <person name="Henrissat B."/>
            <person name="Matheny P.B."/>
            <person name="Labbe J."/>
            <person name="Martin F."/>
        </authorList>
    </citation>
    <scope>NUCLEOTIDE SEQUENCE</scope>
    <source>
        <strain evidence="1">FP105234-sp</strain>
    </source>
</reference>
<comment type="caution">
    <text evidence="1">The sequence shown here is derived from an EMBL/GenBank/DDBJ whole genome shotgun (WGS) entry which is preliminary data.</text>
</comment>
<keyword evidence="2" id="KW-1185">Reference proteome</keyword>
<name>A0ACB8RDA9_9AGAM</name>